<name>A0ABX1XVE1_9BACL</name>
<sequence>MYPISQLRRYLQSLKKSTVSLSELETIFLGEPCTYEEFSRSVLELESEGIIQMVQRNGRTGKQPSLAYQYRVHKNRLKEDTHKEIHRARLLLHPFIQLDNYYSLEASIWEKDRPFIERIDAYLKKNMLPSTPAPEPERSFELVADEKWITEKQGKELLVRIGLWDKLLILPVDDPLMFAVNPYGLTNAVHKHLIVENKTTYQALLQVLPDVPFATLIFGGGYRVTKSIELLSMQLPLRDAAHEFYYFGDIDKEGISIWHLFNERVLALFGSPAKPALPFYRACLSRDFTYGKENQRDNERAVQAFMSHFTAEEQVKISDCLRAGGYFPQEILPTHELCTIWRHTAWIT</sequence>
<evidence type="ECO:0000313" key="3">
    <source>
        <dbReference type="Proteomes" id="UP000616779"/>
    </source>
</evidence>
<gene>
    <name evidence="2" type="ORF">GC098_09825</name>
</gene>
<keyword evidence="3" id="KW-1185">Reference proteome</keyword>
<evidence type="ECO:0000259" key="1">
    <source>
        <dbReference type="Pfam" id="PF09983"/>
    </source>
</evidence>
<dbReference type="Pfam" id="PF09983">
    <property type="entry name" value="JetD_C"/>
    <property type="match status" value="1"/>
</dbReference>
<proteinExistence type="predicted"/>
<reference evidence="2 3" key="1">
    <citation type="submission" date="2019-10" db="EMBL/GenBank/DDBJ databases">
        <title>Description of Paenibacillus terrestris sp. nov.</title>
        <authorList>
            <person name="Carlier A."/>
            <person name="Qi S."/>
        </authorList>
    </citation>
    <scope>NUCLEOTIDE SEQUENCE [LARGE SCALE GENOMIC DNA]</scope>
    <source>
        <strain evidence="2 3">LMG 31458</strain>
    </source>
</reference>
<comment type="caution">
    <text evidence="2">The sequence shown here is derived from an EMBL/GenBank/DDBJ whole genome shotgun (WGS) entry which is preliminary data.</text>
</comment>
<organism evidence="2 3">
    <name type="scientific">Paenibacillus phytorum</name>
    <dbReference type="NCBI Taxonomy" id="2654977"/>
    <lineage>
        <taxon>Bacteria</taxon>
        <taxon>Bacillati</taxon>
        <taxon>Bacillota</taxon>
        <taxon>Bacilli</taxon>
        <taxon>Bacillales</taxon>
        <taxon>Paenibacillaceae</taxon>
        <taxon>Paenibacillus</taxon>
    </lineage>
</organism>
<evidence type="ECO:0000313" key="2">
    <source>
        <dbReference type="EMBL" id="NOU71719.1"/>
    </source>
</evidence>
<dbReference type="InterPro" id="IPR024534">
    <property type="entry name" value="JetD_C"/>
</dbReference>
<dbReference type="Proteomes" id="UP000616779">
    <property type="component" value="Unassembled WGS sequence"/>
</dbReference>
<dbReference type="EMBL" id="WHOA01000072">
    <property type="protein sequence ID" value="NOU71719.1"/>
    <property type="molecule type" value="Genomic_DNA"/>
</dbReference>
<accession>A0ABX1XVE1</accession>
<protein>
    <recommendedName>
        <fullName evidence="1">Wadjet protein JetD C-terminal domain-containing protein</fullName>
    </recommendedName>
</protein>
<feature type="domain" description="Wadjet protein JetD C-terminal" evidence="1">
    <location>
        <begin position="182"/>
        <end position="260"/>
    </location>
</feature>